<dbReference type="PROSITE" id="PS50850">
    <property type="entry name" value="MFS"/>
    <property type="match status" value="1"/>
</dbReference>
<feature type="transmembrane region" description="Helical" evidence="6">
    <location>
        <begin position="83"/>
        <end position="103"/>
    </location>
</feature>
<feature type="transmembrane region" description="Helical" evidence="6">
    <location>
        <begin position="353"/>
        <end position="371"/>
    </location>
</feature>
<evidence type="ECO:0000256" key="2">
    <source>
        <dbReference type="ARBA" id="ARBA00022475"/>
    </source>
</evidence>
<feature type="transmembrane region" description="Helical" evidence="6">
    <location>
        <begin position="56"/>
        <end position="76"/>
    </location>
</feature>
<dbReference type="InterPro" id="IPR020846">
    <property type="entry name" value="MFS_dom"/>
</dbReference>
<evidence type="ECO:0000256" key="3">
    <source>
        <dbReference type="ARBA" id="ARBA00022692"/>
    </source>
</evidence>
<feature type="transmembrane region" description="Helical" evidence="6">
    <location>
        <begin position="142"/>
        <end position="164"/>
    </location>
</feature>
<keyword evidence="5 6" id="KW-0472">Membrane</keyword>
<protein>
    <submittedName>
        <fullName evidence="8">MFS transporter</fullName>
    </submittedName>
</protein>
<dbReference type="GO" id="GO:0022857">
    <property type="term" value="F:transmembrane transporter activity"/>
    <property type="evidence" value="ECO:0007669"/>
    <property type="project" value="InterPro"/>
</dbReference>
<proteinExistence type="predicted"/>
<evidence type="ECO:0000313" key="9">
    <source>
        <dbReference type="Proteomes" id="UP000460298"/>
    </source>
</evidence>
<feature type="transmembrane region" description="Helical" evidence="6">
    <location>
        <begin position="170"/>
        <end position="190"/>
    </location>
</feature>
<feature type="transmembrane region" description="Helical" evidence="6">
    <location>
        <begin position="383"/>
        <end position="401"/>
    </location>
</feature>
<dbReference type="Gene3D" id="1.20.1250.20">
    <property type="entry name" value="MFS general substrate transporter like domains"/>
    <property type="match status" value="1"/>
</dbReference>
<evidence type="ECO:0000313" key="8">
    <source>
        <dbReference type="EMBL" id="KAB2931573.1"/>
    </source>
</evidence>
<feature type="transmembrane region" description="Helical" evidence="6">
    <location>
        <begin position="219"/>
        <end position="238"/>
    </location>
</feature>
<feature type="transmembrane region" description="Helical" evidence="6">
    <location>
        <begin position="21"/>
        <end position="44"/>
    </location>
</feature>
<keyword evidence="4 6" id="KW-1133">Transmembrane helix</keyword>
<feature type="domain" description="Major facilitator superfamily (MFS) profile" evidence="7">
    <location>
        <begin position="18"/>
        <end position="406"/>
    </location>
</feature>
<dbReference type="InterPro" id="IPR050189">
    <property type="entry name" value="MFS_Efflux_Transporters"/>
</dbReference>
<dbReference type="Proteomes" id="UP000460298">
    <property type="component" value="Unassembled WGS sequence"/>
</dbReference>
<dbReference type="EMBL" id="WBUI01000013">
    <property type="protein sequence ID" value="KAB2931573.1"/>
    <property type="molecule type" value="Genomic_DNA"/>
</dbReference>
<feature type="transmembrane region" description="Helical" evidence="6">
    <location>
        <begin position="310"/>
        <end position="333"/>
    </location>
</feature>
<dbReference type="CDD" id="cd17324">
    <property type="entry name" value="MFS_NepI_like"/>
    <property type="match status" value="1"/>
</dbReference>
<gene>
    <name evidence="8" type="ORF">F9K24_13325</name>
</gene>
<organism evidence="8 9">
    <name type="scientific">Leptonema illini</name>
    <dbReference type="NCBI Taxonomy" id="183"/>
    <lineage>
        <taxon>Bacteria</taxon>
        <taxon>Pseudomonadati</taxon>
        <taxon>Spirochaetota</taxon>
        <taxon>Spirochaetia</taxon>
        <taxon>Leptospirales</taxon>
        <taxon>Leptospiraceae</taxon>
        <taxon>Leptonema</taxon>
    </lineage>
</organism>
<keyword evidence="3 6" id="KW-0812">Transmembrane</keyword>
<feature type="transmembrane region" description="Helical" evidence="6">
    <location>
        <begin position="109"/>
        <end position="130"/>
    </location>
</feature>
<dbReference type="GO" id="GO:0005886">
    <property type="term" value="C:plasma membrane"/>
    <property type="evidence" value="ECO:0007669"/>
    <property type="project" value="UniProtKB-SubCell"/>
</dbReference>
<comment type="caution">
    <text evidence="8">The sequence shown here is derived from an EMBL/GenBank/DDBJ whole genome shotgun (WGS) entry which is preliminary data.</text>
</comment>
<sequence>MKQTQTKAAAFSPYEWFVVGLLAFIQFTVVLDFMIMAPLGTILIDEMGITPSQFSLVVSAYALSAGTSALLSSVVADHFDRKRYLLVFYTGFVVGTLFCGLAPTYETLLAARIFTGLFGGVIASISLSIVADLFPYQVRGRVMGIIMAAFSVSQVLGLPLGMWLASHWNWYIPFMMIVAVAAPVGVMIALRLQPISGHLATSRDRQAFRRMAKILLKKHHIEAFAATALLATGGFMLMPFASTFSEHNLGLTRDQISLVYLVTGIASVFAGIIAGYLSDRIGKYAMFVVGSIIAIVVVLLYTNMGLSPMWMVMVVSAVLFVGISARMVSAQALTSAVPEPQDRGSFMALNSSVQQYSGAIASIIAGLIVAQSGNGKLEHYEELGYVVAVAMVVTALLMYRLHARFTRASEKQMSEAPE</sequence>
<dbReference type="InterPro" id="IPR011701">
    <property type="entry name" value="MFS"/>
</dbReference>
<feature type="transmembrane region" description="Helical" evidence="6">
    <location>
        <begin position="258"/>
        <end position="277"/>
    </location>
</feature>
<feature type="transmembrane region" description="Helical" evidence="6">
    <location>
        <begin position="284"/>
        <end position="304"/>
    </location>
</feature>
<evidence type="ECO:0000259" key="7">
    <source>
        <dbReference type="PROSITE" id="PS50850"/>
    </source>
</evidence>
<dbReference type="PANTHER" id="PTHR43124:SF3">
    <property type="entry name" value="CHLORAMPHENICOL EFFLUX PUMP RV0191"/>
    <property type="match status" value="1"/>
</dbReference>
<dbReference type="Pfam" id="PF07690">
    <property type="entry name" value="MFS_1"/>
    <property type="match status" value="2"/>
</dbReference>
<evidence type="ECO:0000256" key="5">
    <source>
        <dbReference type="ARBA" id="ARBA00023136"/>
    </source>
</evidence>
<dbReference type="SUPFAM" id="SSF103473">
    <property type="entry name" value="MFS general substrate transporter"/>
    <property type="match status" value="1"/>
</dbReference>
<name>A0A833H0B3_9LEPT</name>
<dbReference type="InterPro" id="IPR036259">
    <property type="entry name" value="MFS_trans_sf"/>
</dbReference>
<accession>A0A833H0B3</accession>
<evidence type="ECO:0000256" key="1">
    <source>
        <dbReference type="ARBA" id="ARBA00004651"/>
    </source>
</evidence>
<evidence type="ECO:0000256" key="4">
    <source>
        <dbReference type="ARBA" id="ARBA00022989"/>
    </source>
</evidence>
<reference evidence="8 9" key="1">
    <citation type="submission" date="2019-10" db="EMBL/GenBank/DDBJ databases">
        <title>Extracellular Electron Transfer in a Candidatus Methanoperedens spp. Enrichment Culture.</title>
        <authorList>
            <person name="Berger S."/>
            <person name="Rangel Shaw D."/>
            <person name="Berben T."/>
            <person name="In 'T Zandt M."/>
            <person name="Frank J."/>
            <person name="Reimann J."/>
            <person name="Jetten M.S.M."/>
            <person name="Welte C.U."/>
        </authorList>
    </citation>
    <scope>NUCLEOTIDE SEQUENCE [LARGE SCALE GENOMIC DNA]</scope>
    <source>
        <strain evidence="8">SB12</strain>
    </source>
</reference>
<dbReference type="PANTHER" id="PTHR43124">
    <property type="entry name" value="PURINE EFFLUX PUMP PBUE"/>
    <property type="match status" value="1"/>
</dbReference>
<comment type="subcellular location">
    <subcellularLocation>
        <location evidence="1">Cell membrane</location>
        <topology evidence="1">Multi-pass membrane protein</topology>
    </subcellularLocation>
</comment>
<dbReference type="AlphaFoldDB" id="A0A833H0B3"/>
<evidence type="ECO:0000256" key="6">
    <source>
        <dbReference type="SAM" id="Phobius"/>
    </source>
</evidence>
<keyword evidence="2" id="KW-1003">Cell membrane</keyword>